<protein>
    <submittedName>
        <fullName evidence="2">Immunity 52 family protein</fullName>
    </submittedName>
</protein>
<accession>A0ABX7N7Y2</accession>
<sequence>MEETYYAGAYWGARRESAAECAKRLETFLSGLPSADPALARWFQLGKSRKDALKRPIVPNHGELEQLVLRGRDRVFEDLGFRVRGWNGADADEDAVDFDVLCGGYTDAVSNVCVFDLPNRGAHANRILTAPALAATLRATAIAWEPEWAIATSSTHRDLVTSTPKAGTFVGWIMYLSRRIGTVPPLPAPVRIEAVEDKGSLIILTSERFTVGNPEHVELAERVRELLGRAGLLKPIQART</sequence>
<evidence type="ECO:0000313" key="2">
    <source>
        <dbReference type="EMBL" id="QSQ14867.1"/>
    </source>
</evidence>
<dbReference type="Proteomes" id="UP000663090">
    <property type="component" value="Chromosome"/>
</dbReference>
<reference evidence="2 3" key="1">
    <citation type="submission" date="2021-02" db="EMBL/GenBank/DDBJ databases">
        <title>De Novo genome assembly of isolated myxobacteria.</title>
        <authorList>
            <person name="Stevens D.C."/>
        </authorList>
    </citation>
    <scope>NUCLEOTIDE SEQUENCE [LARGE SCALE GENOMIC DNA]</scope>
    <source>
        <strain evidence="2 3">SCHIC003</strain>
    </source>
</reference>
<dbReference type="InterPro" id="IPR028969">
    <property type="entry name" value="Imm52"/>
</dbReference>
<gene>
    <name evidence="2" type="ORF">JY572_01900</name>
</gene>
<name>A0ABX7N7Y2_9BACT</name>
<keyword evidence="3" id="KW-1185">Reference proteome</keyword>
<evidence type="ECO:0000313" key="3">
    <source>
        <dbReference type="Proteomes" id="UP000663090"/>
    </source>
</evidence>
<organism evidence="2 3">
    <name type="scientific">Myxococcus landrumensis</name>
    <dbReference type="NCBI Taxonomy" id="2813577"/>
    <lineage>
        <taxon>Bacteria</taxon>
        <taxon>Pseudomonadati</taxon>
        <taxon>Myxococcota</taxon>
        <taxon>Myxococcia</taxon>
        <taxon>Myxococcales</taxon>
        <taxon>Cystobacterineae</taxon>
        <taxon>Myxococcaceae</taxon>
        <taxon>Myxococcus</taxon>
    </lineage>
</organism>
<proteinExistence type="predicted"/>
<dbReference type="EMBL" id="CP071091">
    <property type="protein sequence ID" value="QSQ14867.1"/>
    <property type="molecule type" value="Genomic_DNA"/>
</dbReference>
<evidence type="ECO:0000259" key="1">
    <source>
        <dbReference type="Pfam" id="PF15579"/>
    </source>
</evidence>
<dbReference type="RefSeq" id="WP_206716622.1">
    <property type="nucleotide sequence ID" value="NZ_CP071091.1"/>
</dbReference>
<dbReference type="Pfam" id="PF15579">
    <property type="entry name" value="Imm52"/>
    <property type="match status" value="1"/>
</dbReference>
<feature type="domain" description="Immunity protein 52" evidence="1">
    <location>
        <begin position="3"/>
        <end position="235"/>
    </location>
</feature>